<dbReference type="InterPro" id="IPR009875">
    <property type="entry name" value="PilZ_domain"/>
</dbReference>
<accession>L0NF00</accession>
<dbReference type="Gene3D" id="2.40.10.220">
    <property type="entry name" value="predicted glycosyltransferase like domains"/>
    <property type="match status" value="1"/>
</dbReference>
<dbReference type="EMBL" id="FO082820">
    <property type="protein sequence ID" value="CCF19469.1"/>
    <property type="molecule type" value="Genomic_DNA"/>
</dbReference>
<evidence type="ECO:0000259" key="2">
    <source>
        <dbReference type="Pfam" id="PF07238"/>
    </source>
</evidence>
<dbReference type="AlphaFoldDB" id="L0NF00"/>
<dbReference type="KEGG" id="rht:NT26_1745"/>
<dbReference type="Pfam" id="PF07238">
    <property type="entry name" value="PilZ"/>
    <property type="match status" value="1"/>
</dbReference>
<dbReference type="Proteomes" id="UP000010792">
    <property type="component" value="Chromosome"/>
</dbReference>
<keyword evidence="4" id="KW-1185">Reference proteome</keyword>
<feature type="region of interest" description="Disordered" evidence="1">
    <location>
        <begin position="1"/>
        <end position="26"/>
    </location>
</feature>
<proteinExistence type="predicted"/>
<protein>
    <recommendedName>
        <fullName evidence="2">PilZ domain-containing protein</fullName>
    </recommendedName>
</protein>
<feature type="compositionally biased region" description="Polar residues" evidence="1">
    <location>
        <begin position="12"/>
        <end position="22"/>
    </location>
</feature>
<gene>
    <name evidence="3" type="ORF">NT26_1745</name>
</gene>
<dbReference type="STRING" id="1125847.NT26_1745"/>
<evidence type="ECO:0000313" key="4">
    <source>
        <dbReference type="Proteomes" id="UP000010792"/>
    </source>
</evidence>
<name>L0NF00_9HYPH</name>
<feature type="domain" description="PilZ" evidence="2">
    <location>
        <begin position="130"/>
        <end position="212"/>
    </location>
</feature>
<evidence type="ECO:0000256" key="1">
    <source>
        <dbReference type="SAM" id="MobiDB-lite"/>
    </source>
</evidence>
<dbReference type="SUPFAM" id="SSF141371">
    <property type="entry name" value="PilZ domain-like"/>
    <property type="match status" value="1"/>
</dbReference>
<reference evidence="3 4" key="1">
    <citation type="journal article" date="2013" name="Genome Biol. Evol.">
        <title>Life in an arsenic-containing gold mine: genome and physiology of the autotrophic arsenite-oxidizing bacterium rhizobium sp. NT-26.</title>
        <authorList>
            <person name="Andres J."/>
            <person name="Arsene-Ploetze F."/>
            <person name="Barbe V."/>
            <person name="Brochier-Armanet C."/>
            <person name="Cleiss-Arnold J."/>
            <person name="Coppee J.Y."/>
            <person name="Dillies M.A."/>
            <person name="Geist"/>
            <person name="L"/>
            <person name="Joublin A."/>
            <person name="Koechler S."/>
            <person name="Lassalle F."/>
            <person name="Marchal M."/>
            <person name="Medigue C."/>
            <person name="Muller D."/>
            <person name="Nesme X."/>
            <person name="Plewniak F."/>
            <person name="Proux C."/>
            <person name="Ramirez-Bahena M.H."/>
            <person name="Schenowitz C."/>
            <person name="Sismeiro O."/>
            <person name="Vallenet D."/>
            <person name="Santini J.M."/>
            <person name="Bertin P.N."/>
        </authorList>
    </citation>
    <scope>NUCLEOTIDE SEQUENCE [LARGE SCALE GENOMIC DNA]</scope>
    <source>
        <strain evidence="3 4">NT-26</strain>
    </source>
</reference>
<evidence type="ECO:0000313" key="3">
    <source>
        <dbReference type="EMBL" id="CCF19469.1"/>
    </source>
</evidence>
<sequence length="213" mass="23909">MGNLRTGKPAMYSQQTPHNVGQRQPPPARAFQRVTVNVEGRLMLADHEEYPCTATEMSPGDVEFSCFGRPRINERVIAYLDHLGRIEGVVNEVGTNGFSVVINATDRKREKLAAQLTWIANKHELGLPEDRRHDRLTPRKSATELFLEDGTRYSCRLVDLSLSGAAIDVEIRPPLGTPVRLGSMRGRVVRHFMEGVAIEFASVQSRESLREFL</sequence>
<organism evidence="3 4">
    <name type="scientific">Pseudorhizobium banfieldiae</name>
    <dbReference type="NCBI Taxonomy" id="1125847"/>
    <lineage>
        <taxon>Bacteria</taxon>
        <taxon>Pseudomonadati</taxon>
        <taxon>Pseudomonadota</taxon>
        <taxon>Alphaproteobacteria</taxon>
        <taxon>Hyphomicrobiales</taxon>
        <taxon>Rhizobiaceae</taxon>
        <taxon>Rhizobium/Agrobacterium group</taxon>
        <taxon>Pseudorhizobium</taxon>
    </lineage>
</organism>
<dbReference type="GO" id="GO:0035438">
    <property type="term" value="F:cyclic-di-GMP binding"/>
    <property type="evidence" value="ECO:0007669"/>
    <property type="project" value="InterPro"/>
</dbReference>